<evidence type="ECO:0000313" key="3">
    <source>
        <dbReference type="Proteomes" id="UP001501523"/>
    </source>
</evidence>
<dbReference type="SUPFAM" id="SSF48452">
    <property type="entry name" value="TPR-like"/>
    <property type="match status" value="1"/>
</dbReference>
<dbReference type="Gene3D" id="1.25.40.10">
    <property type="entry name" value="Tetratricopeptide repeat domain"/>
    <property type="match status" value="2"/>
</dbReference>
<protein>
    <submittedName>
        <fullName evidence="2">Tetratricopeptide repeat-containing sulfotransferase family protein</fullName>
    </submittedName>
</protein>
<organism evidence="2 3">
    <name type="scientific">Dokdonella soli</name>
    <dbReference type="NCBI Taxonomy" id="529810"/>
    <lineage>
        <taxon>Bacteria</taxon>
        <taxon>Pseudomonadati</taxon>
        <taxon>Pseudomonadota</taxon>
        <taxon>Gammaproteobacteria</taxon>
        <taxon>Lysobacterales</taxon>
        <taxon>Rhodanobacteraceae</taxon>
        <taxon>Dokdonella</taxon>
    </lineage>
</organism>
<evidence type="ECO:0000256" key="1">
    <source>
        <dbReference type="ARBA" id="ARBA00022679"/>
    </source>
</evidence>
<evidence type="ECO:0000313" key="2">
    <source>
        <dbReference type="EMBL" id="GAA0714908.1"/>
    </source>
</evidence>
<name>A0ABN1IJL0_9GAMM</name>
<dbReference type="InterPro" id="IPR027417">
    <property type="entry name" value="P-loop_NTPase"/>
</dbReference>
<dbReference type="EMBL" id="BAAAEU010000008">
    <property type="protein sequence ID" value="GAA0714908.1"/>
    <property type="molecule type" value="Genomic_DNA"/>
</dbReference>
<gene>
    <name evidence="2" type="ORF">GCM10009105_19870</name>
</gene>
<reference evidence="2 3" key="1">
    <citation type="journal article" date="2019" name="Int. J. Syst. Evol. Microbiol.">
        <title>The Global Catalogue of Microorganisms (GCM) 10K type strain sequencing project: providing services to taxonomists for standard genome sequencing and annotation.</title>
        <authorList>
            <consortium name="The Broad Institute Genomics Platform"/>
            <consortium name="The Broad Institute Genome Sequencing Center for Infectious Disease"/>
            <person name="Wu L."/>
            <person name="Ma J."/>
        </authorList>
    </citation>
    <scope>NUCLEOTIDE SEQUENCE [LARGE SCALE GENOMIC DNA]</scope>
    <source>
        <strain evidence="2 3">JCM 15421</strain>
    </source>
</reference>
<dbReference type="Pfam" id="PF13432">
    <property type="entry name" value="TPR_16"/>
    <property type="match status" value="1"/>
</dbReference>
<dbReference type="PANTHER" id="PTHR12788:SF10">
    <property type="entry name" value="PROTEIN-TYROSINE SULFOTRANSFERASE"/>
    <property type="match status" value="1"/>
</dbReference>
<dbReference type="InterPro" id="IPR011990">
    <property type="entry name" value="TPR-like_helical_dom_sf"/>
</dbReference>
<dbReference type="RefSeq" id="WP_343790342.1">
    <property type="nucleotide sequence ID" value="NZ_BAAAEU010000008.1"/>
</dbReference>
<dbReference type="InterPro" id="IPR019734">
    <property type="entry name" value="TPR_rpt"/>
</dbReference>
<keyword evidence="1" id="KW-0808">Transferase</keyword>
<dbReference type="PANTHER" id="PTHR12788">
    <property type="entry name" value="PROTEIN-TYROSINE SULFOTRANSFERASE 2"/>
    <property type="match status" value="1"/>
</dbReference>
<dbReference type="Pfam" id="PF13181">
    <property type="entry name" value="TPR_8"/>
    <property type="match status" value="1"/>
</dbReference>
<sequence>MAENMGAGRISFAPDRSIRYLAEYARVAAVHGAQAAQSALLGELAGQSSQDWLECGQALVVRGDIGAAAAVFEGAVAAHPDSAELRHALAGVLWQTGKTDAAECELCALLARHPDNVASCFLLAKILKEQGRMHAVAGVMRTLFAHARPSTEVVIRAVELLDDCARKQDAADLCENEIAAGSTDPRVHAYAGMLGIQVGQFERARERYLFALANSPLAADWQAPNGLSAAQRYTEASHPDFELFRNWLQRPALSERGRASLLFALGKAHDDLGEPEQAADYFRQGNRVVSGITEWSAKSWRRIVTARLDAKPLPRRVRTADDCVPVFIVGMPRSGSTLVAELLSRHADVCHRGELTWLPFLAQQIALAGKPTEALLEKTATTYLTQLRQDDSRARWFIDKQPLNFLHVDLIAALFPNAKIIHCERNGRDTALSVWMQYFAGHEENFAYDFANIAAVMQGCSRLMANARKNPALPIRGVRYERLVTDSRACLEDLAGWLGLPGFDFQEGGSDAAAISTSSLWQVRQPVYTRSIGRWKAYAPYLPELLQFPNE</sequence>
<accession>A0ABN1IJL0</accession>
<comment type="caution">
    <text evidence="2">The sequence shown here is derived from an EMBL/GenBank/DDBJ whole genome shotgun (WGS) entry which is preliminary data.</text>
</comment>
<dbReference type="Gene3D" id="3.40.50.300">
    <property type="entry name" value="P-loop containing nucleotide triphosphate hydrolases"/>
    <property type="match status" value="1"/>
</dbReference>
<dbReference type="SUPFAM" id="SSF52540">
    <property type="entry name" value="P-loop containing nucleoside triphosphate hydrolases"/>
    <property type="match status" value="1"/>
</dbReference>
<dbReference type="Proteomes" id="UP001501523">
    <property type="component" value="Unassembled WGS sequence"/>
</dbReference>
<proteinExistence type="predicted"/>
<dbReference type="Pfam" id="PF13469">
    <property type="entry name" value="Sulfotransfer_3"/>
    <property type="match status" value="1"/>
</dbReference>
<dbReference type="InterPro" id="IPR026634">
    <property type="entry name" value="TPST-like"/>
</dbReference>
<keyword evidence="3" id="KW-1185">Reference proteome</keyword>